<comment type="similarity">
    <text evidence="9">Belongs to the SecE/SEC61-gamma family.</text>
</comment>
<dbReference type="AlphaFoldDB" id="V6DJ57"/>
<dbReference type="GO" id="GO:0043952">
    <property type="term" value="P:protein transport by the Sec complex"/>
    <property type="evidence" value="ECO:0007669"/>
    <property type="project" value="UniProtKB-UniRule"/>
</dbReference>
<gene>
    <name evidence="9" type="primary">secE</name>
    <name evidence="10" type="ORF">BABL1_gene_473</name>
</gene>
<keyword evidence="11" id="KW-1185">Reference proteome</keyword>
<sequence length="66" mass="7819">MMKQVAQFLKEVKTELSRVEWPKRNEFIGATIVTLILVFLFTIYIGLIDRASIFIIYDKIFTHIKK</sequence>
<dbReference type="RefSeq" id="WP_023791843.1">
    <property type="nucleotide sequence ID" value="NC_023003.1"/>
</dbReference>
<evidence type="ECO:0000256" key="5">
    <source>
        <dbReference type="ARBA" id="ARBA00022927"/>
    </source>
</evidence>
<dbReference type="PANTHER" id="PTHR33910:SF1">
    <property type="entry name" value="PROTEIN TRANSLOCASE SUBUNIT SECE"/>
    <property type="match status" value="1"/>
</dbReference>
<evidence type="ECO:0000256" key="4">
    <source>
        <dbReference type="ARBA" id="ARBA00022692"/>
    </source>
</evidence>
<dbReference type="eggNOG" id="COG0690">
    <property type="taxonomic scope" value="Bacteria"/>
</dbReference>
<dbReference type="PANTHER" id="PTHR33910">
    <property type="entry name" value="PROTEIN TRANSLOCASE SUBUNIT SECE"/>
    <property type="match status" value="1"/>
</dbReference>
<keyword evidence="3 9" id="KW-1003">Cell membrane</keyword>
<dbReference type="GO" id="GO:0005886">
    <property type="term" value="C:plasma membrane"/>
    <property type="evidence" value="ECO:0007669"/>
    <property type="project" value="UniProtKB-SubCell"/>
</dbReference>
<dbReference type="KEGG" id="dpb:BABL1_gene_473"/>
<keyword evidence="7 9" id="KW-0811">Translocation</keyword>
<dbReference type="GO" id="GO:0008320">
    <property type="term" value="F:protein transmembrane transporter activity"/>
    <property type="evidence" value="ECO:0007669"/>
    <property type="project" value="UniProtKB-UniRule"/>
</dbReference>
<accession>V6DJ57</accession>
<dbReference type="InterPro" id="IPR001901">
    <property type="entry name" value="Translocase_SecE/Sec61-g"/>
</dbReference>
<evidence type="ECO:0000256" key="1">
    <source>
        <dbReference type="ARBA" id="ARBA00004370"/>
    </source>
</evidence>
<organism evidence="10 11">
    <name type="scientific">Candidatus Babela massiliensis</name>
    <dbReference type="NCBI Taxonomy" id="673862"/>
    <lineage>
        <taxon>Bacteria</taxon>
        <taxon>Candidatus Babelota</taxon>
        <taxon>Candidatus Babeliae</taxon>
        <taxon>Candidatus Babeliales</taxon>
        <taxon>Candidatus Babeliaceae</taxon>
        <taxon>Candidatus Babela</taxon>
    </lineage>
</organism>
<dbReference type="Pfam" id="PF00584">
    <property type="entry name" value="SecE"/>
    <property type="match status" value="1"/>
</dbReference>
<dbReference type="Gene3D" id="1.20.5.1030">
    <property type="entry name" value="Preprotein translocase secy subunit"/>
    <property type="match status" value="1"/>
</dbReference>
<feature type="transmembrane region" description="Helical" evidence="9">
    <location>
        <begin position="27"/>
        <end position="47"/>
    </location>
</feature>
<dbReference type="EMBL" id="HG793133">
    <property type="protein sequence ID" value="CDK30546.1"/>
    <property type="molecule type" value="Genomic_DNA"/>
</dbReference>
<dbReference type="HOGENOM" id="CLU_113663_8_2_7"/>
<keyword evidence="5 9" id="KW-0653">Protein transport</keyword>
<evidence type="ECO:0000313" key="10">
    <source>
        <dbReference type="EMBL" id="CDK30546.1"/>
    </source>
</evidence>
<dbReference type="InterPro" id="IPR005807">
    <property type="entry name" value="SecE_bac"/>
</dbReference>
<comment type="subunit">
    <text evidence="9">Component of the Sec protein translocase complex. Heterotrimer consisting of SecY, SecE and SecG subunits. The heterotrimers can form oligomers, although 1 heterotrimer is thought to be able to translocate proteins. Interacts with the ribosome. Interacts with SecDF, and other proteins may be involved. Interacts with SecA.</text>
</comment>
<dbReference type="GO" id="GO:0009306">
    <property type="term" value="P:protein secretion"/>
    <property type="evidence" value="ECO:0007669"/>
    <property type="project" value="UniProtKB-UniRule"/>
</dbReference>
<reference evidence="10 11" key="1">
    <citation type="journal article" date="2015" name="Biol. Direct">
        <title>Babela massiliensis, a representative of a widespread bacterial phylum with unusual adaptations to parasitism in amoebae.</title>
        <authorList>
            <person name="Pagnier I."/>
            <person name="Yutin N."/>
            <person name="Croce O."/>
            <person name="Makarova K.S."/>
            <person name="Wolf Y.I."/>
            <person name="Benamar S."/>
            <person name="Raoult D."/>
            <person name="Koonin E.V."/>
            <person name="La Scola B."/>
        </authorList>
    </citation>
    <scope>NUCLEOTIDE SEQUENCE [LARGE SCALE GENOMIC DNA]</scope>
    <source>
        <strain evidence="11">BABL1</strain>
    </source>
</reference>
<dbReference type="HAMAP" id="MF_00422">
    <property type="entry name" value="SecE"/>
    <property type="match status" value="1"/>
</dbReference>
<proteinExistence type="inferred from homology"/>
<dbReference type="OrthoDB" id="9806365at2"/>
<evidence type="ECO:0000256" key="2">
    <source>
        <dbReference type="ARBA" id="ARBA00022448"/>
    </source>
</evidence>
<dbReference type="NCBIfam" id="TIGR00964">
    <property type="entry name" value="secE_bact"/>
    <property type="match status" value="1"/>
</dbReference>
<dbReference type="STRING" id="673862.BABL1_gene_473"/>
<keyword evidence="2 9" id="KW-0813">Transport</keyword>
<keyword evidence="4 9" id="KW-0812">Transmembrane</keyword>
<dbReference type="GO" id="GO:0065002">
    <property type="term" value="P:intracellular protein transmembrane transport"/>
    <property type="evidence" value="ECO:0007669"/>
    <property type="project" value="UniProtKB-UniRule"/>
</dbReference>
<comment type="subcellular location">
    <subcellularLocation>
        <location evidence="9">Cell membrane</location>
        <topology evidence="9">Single-pass membrane protein</topology>
    </subcellularLocation>
    <subcellularLocation>
        <location evidence="1">Membrane</location>
    </subcellularLocation>
</comment>
<protein>
    <recommendedName>
        <fullName evidence="9">Protein translocase subunit SecE</fullName>
    </recommendedName>
</protein>
<dbReference type="GO" id="GO:0006605">
    <property type="term" value="P:protein targeting"/>
    <property type="evidence" value="ECO:0007669"/>
    <property type="project" value="UniProtKB-UniRule"/>
</dbReference>
<keyword evidence="8 9" id="KW-0472">Membrane</keyword>
<evidence type="ECO:0000313" key="11">
    <source>
        <dbReference type="Proteomes" id="UP000018769"/>
    </source>
</evidence>
<evidence type="ECO:0000256" key="8">
    <source>
        <dbReference type="ARBA" id="ARBA00023136"/>
    </source>
</evidence>
<name>V6DJ57_9BACT</name>
<evidence type="ECO:0000256" key="7">
    <source>
        <dbReference type="ARBA" id="ARBA00023010"/>
    </source>
</evidence>
<dbReference type="Proteomes" id="UP000018769">
    <property type="component" value="Chromosome I"/>
</dbReference>
<evidence type="ECO:0000256" key="9">
    <source>
        <dbReference type="HAMAP-Rule" id="MF_00422"/>
    </source>
</evidence>
<evidence type="ECO:0000256" key="6">
    <source>
        <dbReference type="ARBA" id="ARBA00022989"/>
    </source>
</evidence>
<evidence type="ECO:0000256" key="3">
    <source>
        <dbReference type="ARBA" id="ARBA00022475"/>
    </source>
</evidence>
<dbReference type="PROSITE" id="PS01067">
    <property type="entry name" value="SECE_SEC61G"/>
    <property type="match status" value="1"/>
</dbReference>
<comment type="function">
    <text evidence="9">Essential subunit of the Sec protein translocation channel SecYEG. Clamps together the 2 halves of SecY. May contact the channel plug during translocation.</text>
</comment>
<dbReference type="InterPro" id="IPR038379">
    <property type="entry name" value="SecE_sf"/>
</dbReference>
<keyword evidence="6 9" id="KW-1133">Transmembrane helix</keyword>